<keyword evidence="3" id="KW-1185">Reference proteome</keyword>
<gene>
    <name evidence="2" type="ORF">GTO91_10805</name>
</gene>
<dbReference type="SUPFAM" id="SSF52540">
    <property type="entry name" value="P-loop containing nucleoside triphosphate hydrolases"/>
    <property type="match status" value="1"/>
</dbReference>
<sequence>MSMEQQVTTEQQAYISPKALMTPSLQEALLAWEAFGFFRPMLEDETIGLARRLCQVLYGIPGCGAGEASAQSLYWNLFERLVGYGELSRSPVIGDAWQNYFLDHMLLVETSFSKKAQYGDAGLGAAMREGLALELANLQTLFRLSADWWQAQAQAASGRPAPVWKEVRPLAEEMDSLPQKARWEMKKAFACCPDWREAAPALARYHRQFGSGRFAHFLAFRWEGQLTGVTRPDPIRLEELVGYGRQRAEVIENTERLLAGYRANNVLLYGDRGTGKSSTVKALIHRFGDQGLRLVEVPKSRLADFPLIVDMLKERPQKFILFIDDLSFEEGEDSYKELKAVLEGGIAVRPDNVAIYATSNRRHLIREVVTDRQPHFTDDGELRPGDTYQEKMSLADRFGITVTFLAPGQEAYLEIVETLARQQGIEMDSEELRRLALRWEMRHNGRSGRTARQFIDSLAQEKK</sequence>
<dbReference type="PANTHER" id="PTHR42935">
    <property type="entry name" value="SLR0930 PROTEIN"/>
    <property type="match status" value="1"/>
</dbReference>
<dbReference type="InterPro" id="IPR003593">
    <property type="entry name" value="AAA+_ATPase"/>
</dbReference>
<reference evidence="2 3" key="1">
    <citation type="submission" date="2020-01" db="EMBL/GenBank/DDBJ databases">
        <title>Whole-genome sequence of Heliobacterium undosum DSM 13378.</title>
        <authorList>
            <person name="Kyndt J.A."/>
            <person name="Meyer T.E."/>
        </authorList>
    </citation>
    <scope>NUCLEOTIDE SEQUENCE [LARGE SCALE GENOMIC DNA]</scope>
    <source>
        <strain evidence="2 3">DSM 13378</strain>
    </source>
</reference>
<dbReference type="Proteomes" id="UP000463470">
    <property type="component" value="Unassembled WGS sequence"/>
</dbReference>
<evidence type="ECO:0000259" key="1">
    <source>
        <dbReference type="SMART" id="SM00382"/>
    </source>
</evidence>
<dbReference type="Gene3D" id="3.40.50.300">
    <property type="entry name" value="P-loop containing nucleotide triphosphate hydrolases"/>
    <property type="match status" value="1"/>
</dbReference>
<evidence type="ECO:0000313" key="2">
    <source>
        <dbReference type="EMBL" id="MZP30198.1"/>
    </source>
</evidence>
<dbReference type="CDD" id="cd00009">
    <property type="entry name" value="AAA"/>
    <property type="match status" value="1"/>
</dbReference>
<protein>
    <submittedName>
        <fullName evidence="2">DUF815 domain-containing protein</fullName>
    </submittedName>
</protein>
<dbReference type="SMART" id="SM00382">
    <property type="entry name" value="AAA"/>
    <property type="match status" value="1"/>
</dbReference>
<evidence type="ECO:0000313" key="3">
    <source>
        <dbReference type="Proteomes" id="UP000463470"/>
    </source>
</evidence>
<dbReference type="OrthoDB" id="9812140at2"/>
<feature type="domain" description="AAA+ ATPase" evidence="1">
    <location>
        <begin position="262"/>
        <end position="379"/>
    </location>
</feature>
<dbReference type="PANTHER" id="PTHR42935:SF1">
    <property type="entry name" value="SLR0930 PROTEIN"/>
    <property type="match status" value="1"/>
</dbReference>
<proteinExistence type="predicted"/>
<dbReference type="EMBL" id="WXEY01000010">
    <property type="protein sequence ID" value="MZP30198.1"/>
    <property type="molecule type" value="Genomic_DNA"/>
</dbReference>
<comment type="caution">
    <text evidence="2">The sequence shown here is derived from an EMBL/GenBank/DDBJ whole genome shotgun (WGS) entry which is preliminary data.</text>
</comment>
<dbReference type="AlphaFoldDB" id="A0A845L906"/>
<dbReference type="RefSeq" id="WP_161258723.1">
    <property type="nucleotide sequence ID" value="NZ_WXEY01000010.1"/>
</dbReference>
<dbReference type="InterPro" id="IPR027417">
    <property type="entry name" value="P-loop_NTPase"/>
</dbReference>
<name>A0A845L906_9FIRM</name>
<accession>A0A845L906</accession>
<dbReference type="Pfam" id="PF05673">
    <property type="entry name" value="DUF815"/>
    <property type="match status" value="1"/>
</dbReference>
<dbReference type="InterPro" id="IPR008533">
    <property type="entry name" value="DUF815"/>
</dbReference>
<organism evidence="2 3">
    <name type="scientific">Heliomicrobium undosum</name>
    <dbReference type="NCBI Taxonomy" id="121734"/>
    <lineage>
        <taxon>Bacteria</taxon>
        <taxon>Bacillati</taxon>
        <taxon>Bacillota</taxon>
        <taxon>Clostridia</taxon>
        <taxon>Eubacteriales</taxon>
        <taxon>Heliobacteriaceae</taxon>
        <taxon>Heliomicrobium</taxon>
    </lineage>
</organism>